<gene>
    <name evidence="14" type="ORF">MGL_0998</name>
</gene>
<proteinExistence type="inferred from homology"/>
<evidence type="ECO:0000256" key="5">
    <source>
        <dbReference type="ARBA" id="ARBA00022692"/>
    </source>
</evidence>
<evidence type="ECO:0000313" key="15">
    <source>
        <dbReference type="Proteomes" id="UP000008837"/>
    </source>
</evidence>
<dbReference type="GO" id="GO:0004129">
    <property type="term" value="F:cytochrome-c oxidase activity"/>
    <property type="evidence" value="ECO:0007669"/>
    <property type="project" value="TreeGrafter"/>
</dbReference>
<evidence type="ECO:0000256" key="7">
    <source>
        <dbReference type="ARBA" id="ARBA00022989"/>
    </source>
</evidence>
<dbReference type="OMA" id="ASYWWWG"/>
<comment type="function">
    <text evidence="12">Component of the cytochrome c oxidase, the last enzyme in the mitochondrial electron transport chain which drives oxidative phosphorylation.</text>
</comment>
<dbReference type="Proteomes" id="UP000008837">
    <property type="component" value="Unassembled WGS sequence"/>
</dbReference>
<keyword evidence="7 13" id="KW-1133">Transmembrane helix</keyword>
<keyword evidence="6 12" id="KW-0999">Mitochondrion inner membrane</keyword>
<dbReference type="RefSeq" id="XP_001731730.1">
    <property type="nucleotide sequence ID" value="XM_001731678.1"/>
</dbReference>
<dbReference type="EMBL" id="AAYY01000003">
    <property type="protein sequence ID" value="EDP44516.1"/>
    <property type="molecule type" value="Genomic_DNA"/>
</dbReference>
<evidence type="ECO:0000256" key="9">
    <source>
        <dbReference type="ARBA" id="ARBA00023128"/>
    </source>
</evidence>
<dbReference type="CDD" id="cd22888">
    <property type="entry name" value="CcO_VIIa_fungal"/>
    <property type="match status" value="1"/>
</dbReference>
<comment type="pathway">
    <text evidence="2 12">Energy metabolism; oxidative phosphorylation.</text>
</comment>
<comment type="caution">
    <text evidence="14">The sequence shown here is derived from an EMBL/GenBank/DDBJ whole genome shotgun (WGS) entry which is preliminary data.</text>
</comment>
<dbReference type="PANTHER" id="PTHR28264:SF1">
    <property type="entry name" value="CYTOCHROME C OXIDASE SUBUNIT 6C"/>
    <property type="match status" value="1"/>
</dbReference>
<evidence type="ECO:0000256" key="13">
    <source>
        <dbReference type="SAM" id="Phobius"/>
    </source>
</evidence>
<evidence type="ECO:0000256" key="3">
    <source>
        <dbReference type="ARBA" id="ARBA00008862"/>
    </source>
</evidence>
<dbReference type="OrthoDB" id="2317211at2759"/>
<keyword evidence="10 12" id="KW-0472">Membrane</keyword>
<dbReference type="GO" id="GO:0005743">
    <property type="term" value="C:mitochondrial inner membrane"/>
    <property type="evidence" value="ECO:0007669"/>
    <property type="project" value="UniProtKB-SubCell"/>
</dbReference>
<accession>A8PW05</accession>
<comment type="subcellular location">
    <subcellularLocation>
        <location evidence="1">Mitochondrion inner membrane</location>
        <topology evidence="1">Single-pass membrane protein</topology>
    </subcellularLocation>
</comment>
<dbReference type="PANTHER" id="PTHR28264">
    <property type="entry name" value="CYTOCHROME C OXIDASE SUBUNIT 7A"/>
    <property type="match status" value="1"/>
</dbReference>
<keyword evidence="8 12" id="KW-0560">Oxidoreductase</keyword>
<protein>
    <recommendedName>
        <fullName evidence="4 12">Cytochrome c oxidase subunit 9, mitochondrial</fullName>
    </recommendedName>
    <alternativeName>
        <fullName evidence="11 12">Cytochrome c oxidase polypeptide VIIA</fullName>
    </alternativeName>
</protein>
<feature type="transmembrane region" description="Helical" evidence="13">
    <location>
        <begin position="15"/>
        <end position="37"/>
    </location>
</feature>
<dbReference type="KEGG" id="mgl:MGL_0998"/>
<keyword evidence="9 12" id="KW-0496">Mitochondrion</keyword>
<keyword evidence="15" id="KW-1185">Reference proteome</keyword>
<evidence type="ECO:0000313" key="14">
    <source>
        <dbReference type="EMBL" id="EDP44516.1"/>
    </source>
</evidence>
<dbReference type="VEuPathDB" id="FungiDB:MGL_0998"/>
<evidence type="ECO:0000256" key="1">
    <source>
        <dbReference type="ARBA" id="ARBA00004434"/>
    </source>
</evidence>
<evidence type="ECO:0000256" key="8">
    <source>
        <dbReference type="ARBA" id="ARBA00023002"/>
    </source>
</evidence>
<dbReference type="GeneID" id="5856035"/>
<dbReference type="STRING" id="425265.A8PW05"/>
<dbReference type="InParanoid" id="A8PW05"/>
<evidence type="ECO:0000256" key="11">
    <source>
        <dbReference type="ARBA" id="ARBA00031091"/>
    </source>
</evidence>
<reference evidence="14 15" key="1">
    <citation type="journal article" date="2007" name="Proc. Natl. Acad. Sci. U.S.A.">
        <title>Dandruff-associated Malassezia genomes reveal convergent and divergent virulence traits shared with plant and human fungal pathogens.</title>
        <authorList>
            <person name="Xu J."/>
            <person name="Saunders C.W."/>
            <person name="Hu P."/>
            <person name="Grant R.A."/>
            <person name="Boekhout T."/>
            <person name="Kuramae E.E."/>
            <person name="Kronstad J.W."/>
            <person name="Deangelis Y.M."/>
            <person name="Reeder N.L."/>
            <person name="Johnstone K.R."/>
            <person name="Leland M."/>
            <person name="Fieno A.M."/>
            <person name="Begley W.M."/>
            <person name="Sun Y."/>
            <person name="Lacey M.P."/>
            <person name="Chaudhary T."/>
            <person name="Keough T."/>
            <person name="Chu L."/>
            <person name="Sears R."/>
            <person name="Yuan B."/>
            <person name="Dawson T.L.Jr."/>
        </authorList>
    </citation>
    <scope>NUCLEOTIDE SEQUENCE [LARGE SCALE GENOMIC DNA]</scope>
    <source>
        <strain evidence="15">ATCC MYA-4612 / CBS 7966</strain>
    </source>
</reference>
<evidence type="ECO:0000256" key="6">
    <source>
        <dbReference type="ARBA" id="ARBA00022792"/>
    </source>
</evidence>
<name>A8PW05_MALGO</name>
<organism evidence="14 15">
    <name type="scientific">Malassezia globosa (strain ATCC MYA-4612 / CBS 7966)</name>
    <name type="common">Dandruff-associated fungus</name>
    <dbReference type="NCBI Taxonomy" id="425265"/>
    <lineage>
        <taxon>Eukaryota</taxon>
        <taxon>Fungi</taxon>
        <taxon>Dikarya</taxon>
        <taxon>Basidiomycota</taxon>
        <taxon>Ustilaginomycotina</taxon>
        <taxon>Malasseziomycetes</taxon>
        <taxon>Malasseziales</taxon>
        <taxon>Malasseziaceae</taxon>
        <taxon>Malassezia</taxon>
    </lineage>
</organism>
<sequence>MSTIAPIKGMLRKRLFTDVTIALGGGTLVAMGFWYGWHLPRNQIRDEFYAKLHAAKKDE</sequence>
<dbReference type="GO" id="GO:0006123">
    <property type="term" value="P:mitochondrial electron transport, cytochrome c to oxygen"/>
    <property type="evidence" value="ECO:0007669"/>
    <property type="project" value="InterPro"/>
</dbReference>
<evidence type="ECO:0000256" key="12">
    <source>
        <dbReference type="PIRNR" id="PIRNR000283"/>
    </source>
</evidence>
<dbReference type="AlphaFoldDB" id="A8PW05"/>
<dbReference type="UniPathway" id="UPA00705"/>
<dbReference type="PIRSF" id="PIRSF000283">
    <property type="entry name" value="COX9"/>
    <property type="match status" value="1"/>
</dbReference>
<evidence type="ECO:0000256" key="10">
    <source>
        <dbReference type="ARBA" id="ARBA00023136"/>
    </source>
</evidence>
<keyword evidence="5 13" id="KW-0812">Transmembrane</keyword>
<evidence type="ECO:0000256" key="4">
    <source>
        <dbReference type="ARBA" id="ARBA00016081"/>
    </source>
</evidence>
<evidence type="ECO:0000256" key="2">
    <source>
        <dbReference type="ARBA" id="ARBA00004673"/>
    </source>
</evidence>
<dbReference type="GO" id="GO:0016491">
    <property type="term" value="F:oxidoreductase activity"/>
    <property type="evidence" value="ECO:0007669"/>
    <property type="project" value="UniProtKB-KW"/>
</dbReference>
<dbReference type="FunCoup" id="A8PW05">
    <property type="interactions" value="62"/>
</dbReference>
<dbReference type="InterPro" id="IPR014368">
    <property type="entry name" value="Cyt_c_oxidase_su7a_fun"/>
</dbReference>
<comment type="similarity">
    <text evidence="3 12">Belongs to the fungal cytochrome c oxidase subunit 7a family.</text>
</comment>